<reference evidence="1 2" key="1">
    <citation type="submission" date="2019-09" db="EMBL/GenBank/DDBJ databases">
        <title>Taxonomy of Antarctic Massilia spp.: description of Massilia rubra sp. nov., Massilia aquatica sp. nov., Massilia mucilaginosa sp. nov., Massilia frigida sp. nov. isolated from streams, lakes and regoliths.</title>
        <authorList>
            <person name="Holochova P."/>
            <person name="Sedlacek I."/>
            <person name="Kralova S."/>
            <person name="Maslanova I."/>
            <person name="Busse H.-J."/>
            <person name="Stankova E."/>
            <person name="Vrbovska V."/>
            <person name="Kovarovic V."/>
            <person name="Bartak M."/>
            <person name="Svec P."/>
            <person name="Pantucek R."/>
        </authorList>
    </citation>
    <scope>NUCLEOTIDE SEQUENCE [LARGE SCALE GENOMIC DNA]</scope>
    <source>
        <strain evidence="1 2">CCM 8692</strain>
    </source>
</reference>
<proteinExistence type="predicted"/>
<gene>
    <name evidence="1" type="ORF">F0185_30905</name>
</gene>
<organism evidence="1 2">
    <name type="scientific">Massilia rubra</name>
    <dbReference type="NCBI Taxonomy" id="2607910"/>
    <lineage>
        <taxon>Bacteria</taxon>
        <taxon>Pseudomonadati</taxon>
        <taxon>Pseudomonadota</taxon>
        <taxon>Betaproteobacteria</taxon>
        <taxon>Burkholderiales</taxon>
        <taxon>Oxalobacteraceae</taxon>
        <taxon>Telluria group</taxon>
        <taxon>Massilia</taxon>
    </lineage>
</organism>
<dbReference type="RefSeq" id="WP_167232052.1">
    <property type="nucleotide sequence ID" value="NZ_VUYU01000037.1"/>
</dbReference>
<dbReference type="Proteomes" id="UP000785613">
    <property type="component" value="Unassembled WGS sequence"/>
</dbReference>
<evidence type="ECO:0000313" key="1">
    <source>
        <dbReference type="EMBL" id="NHZ37969.1"/>
    </source>
</evidence>
<keyword evidence="2" id="KW-1185">Reference proteome</keyword>
<accession>A0ABX0M2Y7</accession>
<protein>
    <submittedName>
        <fullName evidence="1">Uncharacterized protein</fullName>
    </submittedName>
</protein>
<comment type="caution">
    <text evidence="1">The sequence shown here is derived from an EMBL/GenBank/DDBJ whole genome shotgun (WGS) entry which is preliminary data.</text>
</comment>
<evidence type="ECO:0000313" key="2">
    <source>
        <dbReference type="Proteomes" id="UP000785613"/>
    </source>
</evidence>
<sequence>MTTLLPDRWDPWLDSLPPELADPLRAMMARLQPLLGHLAPLAPDTYPRMRCVAMFDAGPGQPDTTRVPHMALFILLARRARAARMHLCWGVLQAPGRSRFCADEHALGALLTMRAPMPPSQADIDGWSKDQASRDAPDELWQVGGADSAALARMTVRVTVTVAPDGASLQVMLAREGDVHQLRLALPEAGIVDRLVRYPVAALAENGRLRTGLRDTPTPAHAPSFGLTDTAVLTSRFDGGTLEFPLHHAHTPHAGMPVRRRMPKRGRLLGQLLFGGGAGLGQVAVSGETMIFNGFASEFTRNRTCPLPPPEQFQVPQRGGARLPTFSLFHGRMQTIFMLDGAGRLLEWSAEHGKPEVRFRVVASDVASVAQGFQTLGYASIADGRTTIHAITQRGQTADLCFPFAARRVLFGEFIGMISLTRLALQISETQWLLSAGASMQTVDVDDGATVIALVRASANDAKQPALLVLSADRKNAHVCTATRRQLVLATELPMIHLVTDLRAQLLCSMLADTHELCVRPLHDDGLLLHVIPDPAALPHPLTRAHPAWLGNELQP</sequence>
<dbReference type="EMBL" id="VUYU01000037">
    <property type="protein sequence ID" value="NHZ37969.1"/>
    <property type="molecule type" value="Genomic_DNA"/>
</dbReference>
<name>A0ABX0M2Y7_9BURK</name>